<dbReference type="SUPFAM" id="SSF55194">
    <property type="entry name" value="Ribosome recycling factor, RRF"/>
    <property type="match status" value="1"/>
</dbReference>
<evidence type="ECO:0000313" key="9">
    <source>
        <dbReference type="Proteomes" id="UP000324159"/>
    </source>
</evidence>
<accession>A0A5D3WN88</accession>
<evidence type="ECO:0000256" key="2">
    <source>
        <dbReference type="ARBA" id="ARBA00005912"/>
    </source>
</evidence>
<reference evidence="8 9" key="1">
    <citation type="submission" date="2019-07" db="EMBL/GenBank/DDBJ databases">
        <title>Genomic Encyclopedia of Type Strains, Phase IV (KMG-IV): sequencing the most valuable type-strain genomes for metagenomic binning, comparative biology and taxonomic classification.</title>
        <authorList>
            <person name="Goeker M."/>
        </authorList>
    </citation>
    <scope>NUCLEOTIDE SEQUENCE [LARGE SCALE GENOMIC DNA]</scope>
    <source>
        <strain evidence="8 9">SS015</strain>
    </source>
</reference>
<comment type="similarity">
    <text evidence="2 6">Belongs to the RRF family.</text>
</comment>
<evidence type="ECO:0000256" key="6">
    <source>
        <dbReference type="HAMAP-Rule" id="MF_00040"/>
    </source>
</evidence>
<dbReference type="Gene3D" id="1.10.132.20">
    <property type="entry name" value="Ribosome-recycling factor"/>
    <property type="match status" value="1"/>
</dbReference>
<dbReference type="NCBIfam" id="TIGR00496">
    <property type="entry name" value="frr"/>
    <property type="match status" value="1"/>
</dbReference>
<dbReference type="InterPro" id="IPR002661">
    <property type="entry name" value="Ribosome_recyc_fac"/>
</dbReference>
<dbReference type="InterPro" id="IPR036191">
    <property type="entry name" value="RRF_sf"/>
</dbReference>
<dbReference type="Pfam" id="PF01765">
    <property type="entry name" value="RRF"/>
    <property type="match status" value="1"/>
</dbReference>
<dbReference type="InterPro" id="IPR023584">
    <property type="entry name" value="Ribosome_recyc_fac_dom"/>
</dbReference>
<dbReference type="CDD" id="cd00520">
    <property type="entry name" value="RRF"/>
    <property type="match status" value="1"/>
</dbReference>
<dbReference type="Proteomes" id="UP000324159">
    <property type="component" value="Unassembled WGS sequence"/>
</dbReference>
<protein>
    <recommendedName>
        <fullName evidence="6">Ribosome-recycling factor</fullName>
        <shortName evidence="6">RRF</shortName>
    </recommendedName>
    <alternativeName>
        <fullName evidence="6">Ribosome-releasing factor</fullName>
    </alternativeName>
</protein>
<sequence length="185" mass="20819">MLDDVKKKAAAAMEKAIEALKRDLGKVRTGRASLSLLDDVRVDYYGTPTPLNQVGTLAVPEPRLITIQPWEKNLIPEIEKAILKSDLGLNPSSDGQVVRIAIPALTEERRKEMVKVVRRMGEDTKIAVRTARRDANDSLKKLLKDKEITEDGQKRGEKDIQDLTDSYVKKVDEILEAKEKEVMEI</sequence>
<dbReference type="RefSeq" id="WP_148894714.1">
    <property type="nucleotide sequence ID" value="NZ_VNIB01000002.1"/>
</dbReference>
<dbReference type="EMBL" id="VNIB01000002">
    <property type="protein sequence ID" value="TYO99528.1"/>
    <property type="molecule type" value="Genomic_DNA"/>
</dbReference>
<dbReference type="HAMAP" id="MF_00040">
    <property type="entry name" value="RRF"/>
    <property type="match status" value="1"/>
</dbReference>
<comment type="subcellular location">
    <subcellularLocation>
        <location evidence="1 6">Cytoplasm</location>
    </subcellularLocation>
</comment>
<comment type="function">
    <text evidence="5 6">Responsible for the release of ribosomes from messenger RNA at the termination of protein biosynthesis. May increase the efficiency of translation by recycling ribosomes from one round of translation to another.</text>
</comment>
<evidence type="ECO:0000256" key="4">
    <source>
        <dbReference type="ARBA" id="ARBA00022917"/>
    </source>
</evidence>
<dbReference type="FunFam" id="1.10.132.20:FF:000001">
    <property type="entry name" value="Ribosome-recycling factor"/>
    <property type="match status" value="1"/>
</dbReference>
<keyword evidence="4 6" id="KW-0648">Protein biosynthesis</keyword>
<evidence type="ECO:0000313" key="8">
    <source>
        <dbReference type="EMBL" id="TYO99528.1"/>
    </source>
</evidence>
<dbReference type="AlphaFoldDB" id="A0A5D3WN88"/>
<proteinExistence type="inferred from homology"/>
<evidence type="ECO:0000259" key="7">
    <source>
        <dbReference type="Pfam" id="PF01765"/>
    </source>
</evidence>
<dbReference type="GO" id="GO:0043023">
    <property type="term" value="F:ribosomal large subunit binding"/>
    <property type="evidence" value="ECO:0007669"/>
    <property type="project" value="TreeGrafter"/>
</dbReference>
<dbReference type="PANTHER" id="PTHR20982">
    <property type="entry name" value="RIBOSOME RECYCLING FACTOR"/>
    <property type="match status" value="1"/>
</dbReference>
<keyword evidence="9" id="KW-1185">Reference proteome</keyword>
<evidence type="ECO:0000256" key="1">
    <source>
        <dbReference type="ARBA" id="ARBA00004496"/>
    </source>
</evidence>
<organism evidence="8 9">
    <name type="scientific">Geothermobacter ehrlichii</name>
    <dbReference type="NCBI Taxonomy" id="213224"/>
    <lineage>
        <taxon>Bacteria</taxon>
        <taxon>Pseudomonadati</taxon>
        <taxon>Thermodesulfobacteriota</taxon>
        <taxon>Desulfuromonadia</taxon>
        <taxon>Desulfuromonadales</taxon>
        <taxon>Geothermobacteraceae</taxon>
        <taxon>Geothermobacter</taxon>
    </lineage>
</organism>
<gene>
    <name evidence="6" type="primary">frr</name>
    <name evidence="8" type="ORF">EDC39_10250</name>
</gene>
<dbReference type="GO" id="GO:0002184">
    <property type="term" value="P:cytoplasmic translational termination"/>
    <property type="evidence" value="ECO:0007669"/>
    <property type="project" value="TreeGrafter"/>
</dbReference>
<comment type="caution">
    <text evidence="8">The sequence shown here is derived from an EMBL/GenBank/DDBJ whole genome shotgun (WGS) entry which is preliminary data.</text>
</comment>
<evidence type="ECO:0000256" key="3">
    <source>
        <dbReference type="ARBA" id="ARBA00022490"/>
    </source>
</evidence>
<feature type="domain" description="Ribosome recycling factor" evidence="7">
    <location>
        <begin position="20"/>
        <end position="183"/>
    </location>
</feature>
<dbReference type="Gene3D" id="3.30.1360.40">
    <property type="match status" value="1"/>
</dbReference>
<evidence type="ECO:0000256" key="5">
    <source>
        <dbReference type="ARBA" id="ARBA00025050"/>
    </source>
</evidence>
<dbReference type="OrthoDB" id="9804006at2"/>
<dbReference type="GO" id="GO:0005829">
    <property type="term" value="C:cytosol"/>
    <property type="evidence" value="ECO:0007669"/>
    <property type="project" value="GOC"/>
</dbReference>
<dbReference type="PANTHER" id="PTHR20982:SF3">
    <property type="entry name" value="MITOCHONDRIAL RIBOSOME RECYCLING FACTOR PSEUDO 1"/>
    <property type="match status" value="1"/>
</dbReference>
<keyword evidence="3 6" id="KW-0963">Cytoplasm</keyword>
<dbReference type="FunFam" id="3.30.1360.40:FF:000001">
    <property type="entry name" value="Ribosome-recycling factor"/>
    <property type="match status" value="1"/>
</dbReference>
<name>A0A5D3WN88_9BACT</name>